<reference evidence="1 2" key="1">
    <citation type="journal article" date="2019" name="Int. J. Syst. Evol. Microbiol.">
        <title>The Global Catalogue of Microorganisms (GCM) 10K type strain sequencing project: providing services to taxonomists for standard genome sequencing and annotation.</title>
        <authorList>
            <consortium name="The Broad Institute Genomics Platform"/>
            <consortium name="The Broad Institute Genome Sequencing Center for Infectious Disease"/>
            <person name="Wu L."/>
            <person name="Ma J."/>
        </authorList>
    </citation>
    <scope>NUCLEOTIDE SEQUENCE [LARGE SCALE GENOMIC DNA]</scope>
    <source>
        <strain evidence="1 2">PJ61</strain>
    </source>
</reference>
<evidence type="ECO:0000313" key="2">
    <source>
        <dbReference type="Proteomes" id="UP001596274"/>
    </source>
</evidence>
<dbReference type="EMBL" id="JBHSWT010000012">
    <property type="protein sequence ID" value="MFC6770107.1"/>
    <property type="molecule type" value="Genomic_DNA"/>
</dbReference>
<gene>
    <name evidence="1" type="ORF">ACFQDD_00965</name>
</gene>
<dbReference type="AlphaFoldDB" id="A0ABD5SZ12"/>
<evidence type="ECO:0008006" key="3">
    <source>
        <dbReference type="Google" id="ProtNLM"/>
    </source>
</evidence>
<sequence length="191" mass="20746">MTNPDNPNNLADLPELVDDYTDSHAGDETDIESVTFPMPDEPWFDILVWLLNRVDEGTIKRQEMAGADGAYVELTDLTTDNPQLRLHQDGSSVALATKEATETGQALSIVDTAEKIQIQYSDGTTLVSVSKTADNGEDITNEAINDPGTFPTAPLIDASVSEIKNSSLDFPEGGFVYSTVDEEFVINDTTK</sequence>
<protein>
    <recommendedName>
        <fullName evidence="3">Halobacterial output domain-containing protein</fullName>
    </recommendedName>
</protein>
<evidence type="ECO:0000313" key="1">
    <source>
        <dbReference type="EMBL" id="MFC6770107.1"/>
    </source>
</evidence>
<keyword evidence="2" id="KW-1185">Reference proteome</keyword>
<name>A0ABD5SZ12_9EURY</name>
<comment type="caution">
    <text evidence="1">The sequence shown here is derived from an EMBL/GenBank/DDBJ whole genome shotgun (WGS) entry which is preliminary data.</text>
</comment>
<accession>A0ABD5SZ12</accession>
<organism evidence="1 2">
    <name type="scientific">Halorubrum pallidum</name>
    <dbReference type="NCBI Taxonomy" id="1526114"/>
    <lineage>
        <taxon>Archaea</taxon>
        <taxon>Methanobacteriati</taxon>
        <taxon>Methanobacteriota</taxon>
        <taxon>Stenosarchaea group</taxon>
        <taxon>Halobacteria</taxon>
        <taxon>Halobacteriales</taxon>
        <taxon>Haloferacaceae</taxon>
        <taxon>Halorubrum</taxon>
    </lineage>
</organism>
<dbReference type="Proteomes" id="UP001596274">
    <property type="component" value="Unassembled WGS sequence"/>
</dbReference>
<proteinExistence type="predicted"/>